<evidence type="ECO:0000256" key="4">
    <source>
        <dbReference type="ARBA" id="ARBA00023136"/>
    </source>
</evidence>
<evidence type="ECO:0000313" key="8">
    <source>
        <dbReference type="Proteomes" id="UP001207626"/>
    </source>
</evidence>
<dbReference type="PANTHER" id="PTHR37422">
    <property type="entry name" value="TEICHURONIC ACID BIOSYNTHESIS PROTEIN TUAE"/>
    <property type="match status" value="1"/>
</dbReference>
<feature type="transmembrane region" description="Helical" evidence="5">
    <location>
        <begin position="40"/>
        <end position="56"/>
    </location>
</feature>
<feature type="transmembrane region" description="Helical" evidence="5">
    <location>
        <begin position="466"/>
        <end position="488"/>
    </location>
</feature>
<dbReference type="RefSeq" id="WP_254912267.1">
    <property type="nucleotide sequence ID" value="NZ_JAMDLV010000003.1"/>
</dbReference>
<feature type="transmembrane region" description="Helical" evidence="5">
    <location>
        <begin position="244"/>
        <end position="267"/>
    </location>
</feature>
<evidence type="ECO:0000256" key="3">
    <source>
        <dbReference type="ARBA" id="ARBA00022989"/>
    </source>
</evidence>
<dbReference type="PANTHER" id="PTHR37422:SF13">
    <property type="entry name" value="LIPOPOLYSACCHARIDE BIOSYNTHESIS PROTEIN PA4999-RELATED"/>
    <property type="match status" value="1"/>
</dbReference>
<keyword evidence="4 5" id="KW-0472">Membrane</keyword>
<dbReference type="Pfam" id="PF04932">
    <property type="entry name" value="Wzy_C"/>
    <property type="match status" value="1"/>
</dbReference>
<evidence type="ECO:0000256" key="1">
    <source>
        <dbReference type="ARBA" id="ARBA00004141"/>
    </source>
</evidence>
<dbReference type="EMBL" id="JAMDLW010000004">
    <property type="protein sequence ID" value="MCY9519078.1"/>
    <property type="molecule type" value="Genomic_DNA"/>
</dbReference>
<evidence type="ECO:0000256" key="5">
    <source>
        <dbReference type="SAM" id="Phobius"/>
    </source>
</evidence>
<keyword evidence="8" id="KW-1185">Reference proteome</keyword>
<sequence length="657" mass="70913">MDTETVKLNWRVSAGAGAVFAVLLLSLWQKGLFYDRDTHMLSLFLFLVSFIVIAYTRKARMTLPLLITAIVSVCYGSALMLHPASTYGTEMHLIRWSMYGGWVILLTALIDGERGGRGFRVVLAGTAAVGLIGSVCALAMLYGYFPYSSGVMTSQDAELSALGFRLAGFVQYPNTLGVIAGAFALLHLHGVAAGASLRERILAAVPLLPHLTVLGLTESRGAWLAFAVVWAAGYWSVRGRRAAYLLHSAWFACWAVAAVAGTATLWLNESGLVPLPVIAAWAGSIGLYMLLEKLRDRRRSYVSGCVICMAALLVLGSMMMPSGAANRVTDHYETAGARTLFYKDALELWQRNPWFGAGGDAWRQQFASMQSEPYVGKEVHSSVFDLLLDIGVAGTLPVLGLAAWALVLAWQRHAGLGMAGALLMLHSAIDFDLAYGFVALLLLLFLTLGTDRHAVTVPRDKPRRRLAALALAAPLAAVAMLVSCHLAAQHLAASGAKAQLHAALRLTPADTALRIAVSRRLPPQEAAALLAEGLRYERDGKALYRELALASERRGCAEDAAEYWRAAADSDRFDRVLQTEAVERLAAAARTSSLQGDLQAAGLLANAAAERFRSYEADVRRVEAMPHPANGKRFAMTEEAQRAFASIYPLLSEPPAN</sequence>
<feature type="transmembrane region" description="Helical" evidence="5">
    <location>
        <begin position="63"/>
        <end position="81"/>
    </location>
</feature>
<evidence type="ECO:0000259" key="6">
    <source>
        <dbReference type="Pfam" id="PF04932"/>
    </source>
</evidence>
<evidence type="ECO:0000256" key="2">
    <source>
        <dbReference type="ARBA" id="ARBA00022692"/>
    </source>
</evidence>
<reference evidence="7 8" key="1">
    <citation type="submission" date="2022-05" db="EMBL/GenBank/DDBJ databases">
        <title>Genome Sequencing of Bee-Associated Microbes.</title>
        <authorList>
            <person name="Dunlap C."/>
        </authorList>
    </citation>
    <scope>NUCLEOTIDE SEQUENCE [LARGE SCALE GENOMIC DNA]</scope>
    <source>
        <strain evidence="7 8">NRRL NRS-1438</strain>
    </source>
</reference>
<evidence type="ECO:0000313" key="7">
    <source>
        <dbReference type="EMBL" id="MCY9519078.1"/>
    </source>
</evidence>
<keyword evidence="2 5" id="KW-0812">Transmembrane</keyword>
<feature type="transmembrane region" description="Helical" evidence="5">
    <location>
        <begin position="300"/>
        <end position="320"/>
    </location>
</feature>
<comment type="caution">
    <text evidence="7">The sequence shown here is derived from an EMBL/GenBank/DDBJ whole genome shotgun (WGS) entry which is preliminary data.</text>
</comment>
<proteinExistence type="predicted"/>
<feature type="transmembrane region" description="Helical" evidence="5">
    <location>
        <begin position="93"/>
        <end position="110"/>
    </location>
</feature>
<gene>
    <name evidence="7" type="ORF">M5X09_05190</name>
</gene>
<protein>
    <submittedName>
        <fullName evidence="7">O-antigen ligase family protein</fullName>
    </submittedName>
</protein>
<organism evidence="7 8">
    <name type="scientific">Paenibacillus apiarius</name>
    <dbReference type="NCBI Taxonomy" id="46240"/>
    <lineage>
        <taxon>Bacteria</taxon>
        <taxon>Bacillati</taxon>
        <taxon>Bacillota</taxon>
        <taxon>Bacilli</taxon>
        <taxon>Bacillales</taxon>
        <taxon>Paenibacillaceae</taxon>
        <taxon>Paenibacillus</taxon>
    </lineage>
</organism>
<accession>A0ABT4DS61</accession>
<feature type="transmembrane region" description="Helical" evidence="5">
    <location>
        <begin position="122"/>
        <end position="145"/>
    </location>
</feature>
<dbReference type="InterPro" id="IPR051533">
    <property type="entry name" value="WaaL-like"/>
</dbReference>
<feature type="transmembrane region" description="Helical" evidence="5">
    <location>
        <begin position="390"/>
        <end position="410"/>
    </location>
</feature>
<feature type="transmembrane region" description="Helical" evidence="5">
    <location>
        <begin position="273"/>
        <end position="291"/>
    </location>
</feature>
<comment type="subcellular location">
    <subcellularLocation>
        <location evidence="1">Membrane</location>
        <topology evidence="1">Multi-pass membrane protein</topology>
    </subcellularLocation>
</comment>
<dbReference type="GO" id="GO:0016874">
    <property type="term" value="F:ligase activity"/>
    <property type="evidence" value="ECO:0007669"/>
    <property type="project" value="UniProtKB-KW"/>
</dbReference>
<dbReference type="Proteomes" id="UP001207626">
    <property type="component" value="Unassembled WGS sequence"/>
</dbReference>
<keyword evidence="3 5" id="KW-1133">Transmembrane helix</keyword>
<feature type="domain" description="O-antigen ligase-related" evidence="6">
    <location>
        <begin position="278"/>
        <end position="396"/>
    </location>
</feature>
<keyword evidence="7" id="KW-0436">Ligase</keyword>
<name>A0ABT4DS61_9BACL</name>
<feature type="transmembrane region" description="Helical" evidence="5">
    <location>
        <begin position="12"/>
        <end position="28"/>
    </location>
</feature>
<dbReference type="InterPro" id="IPR007016">
    <property type="entry name" value="O-antigen_ligase-rel_domated"/>
</dbReference>
<feature type="transmembrane region" description="Helical" evidence="5">
    <location>
        <begin position="422"/>
        <end position="446"/>
    </location>
</feature>